<accession>A0A1G2TE22</accession>
<name>A0A1G2TE22_9BACT</name>
<keyword evidence="1" id="KW-1133">Transmembrane helix</keyword>
<evidence type="ECO:0000313" key="3">
    <source>
        <dbReference type="Proteomes" id="UP000178175"/>
    </source>
</evidence>
<keyword evidence="1" id="KW-0472">Membrane</keyword>
<dbReference type="Proteomes" id="UP000178175">
    <property type="component" value="Unassembled WGS sequence"/>
</dbReference>
<sequence length="108" mass="12290">MDNLHAFFARLNLKKNGRLFGYGTSPEADWKIIFVSTAVLAVLMIGFSIFIFIKIDREEIFVVKEPVEQGSKTLDLSLLKETVSYYQNKALEFERIKKAKTSAVDPSL</sequence>
<organism evidence="2 3">
    <name type="scientific">Candidatus Zambryskibacteria bacterium RIFCSPHIGHO2_02_FULL_43_14</name>
    <dbReference type="NCBI Taxonomy" id="1802748"/>
    <lineage>
        <taxon>Bacteria</taxon>
        <taxon>Candidatus Zambryskiibacteriota</taxon>
    </lineage>
</organism>
<gene>
    <name evidence="2" type="ORF">A3C70_00720</name>
</gene>
<protein>
    <submittedName>
        <fullName evidence="2">Uncharacterized protein</fullName>
    </submittedName>
</protein>
<feature type="transmembrane region" description="Helical" evidence="1">
    <location>
        <begin position="32"/>
        <end position="53"/>
    </location>
</feature>
<dbReference type="EMBL" id="MHVR01000023">
    <property type="protein sequence ID" value="OHA95537.1"/>
    <property type="molecule type" value="Genomic_DNA"/>
</dbReference>
<dbReference type="AlphaFoldDB" id="A0A1G2TE22"/>
<evidence type="ECO:0000313" key="2">
    <source>
        <dbReference type="EMBL" id="OHA95537.1"/>
    </source>
</evidence>
<proteinExistence type="predicted"/>
<comment type="caution">
    <text evidence="2">The sequence shown here is derived from an EMBL/GenBank/DDBJ whole genome shotgun (WGS) entry which is preliminary data.</text>
</comment>
<evidence type="ECO:0000256" key="1">
    <source>
        <dbReference type="SAM" id="Phobius"/>
    </source>
</evidence>
<reference evidence="2 3" key="1">
    <citation type="journal article" date="2016" name="Nat. Commun.">
        <title>Thousands of microbial genomes shed light on interconnected biogeochemical processes in an aquifer system.</title>
        <authorList>
            <person name="Anantharaman K."/>
            <person name="Brown C.T."/>
            <person name="Hug L.A."/>
            <person name="Sharon I."/>
            <person name="Castelle C.J."/>
            <person name="Probst A.J."/>
            <person name="Thomas B.C."/>
            <person name="Singh A."/>
            <person name="Wilkins M.J."/>
            <person name="Karaoz U."/>
            <person name="Brodie E.L."/>
            <person name="Williams K.H."/>
            <person name="Hubbard S.S."/>
            <person name="Banfield J.F."/>
        </authorList>
    </citation>
    <scope>NUCLEOTIDE SEQUENCE [LARGE SCALE GENOMIC DNA]</scope>
</reference>
<keyword evidence="1" id="KW-0812">Transmembrane</keyword>